<dbReference type="Ensembl" id="ENSCVAT00000032355.1">
    <property type="protein sequence ID" value="ENSCVAP00000017556.1"/>
    <property type="gene ID" value="ENSCVAG00000020654.1"/>
</dbReference>
<dbReference type="SMART" id="SM00398">
    <property type="entry name" value="HMG"/>
    <property type="match status" value="3"/>
</dbReference>
<protein>
    <submittedName>
        <fullName evidence="6">Putative upstream-binding factor 1-like protein 6</fullName>
    </submittedName>
</protein>
<evidence type="ECO:0000259" key="5">
    <source>
        <dbReference type="PROSITE" id="PS50118"/>
    </source>
</evidence>
<dbReference type="GeneTree" id="ENSGT00940000169450"/>
<feature type="DNA-binding region" description="HMG box" evidence="4">
    <location>
        <begin position="196"/>
        <end position="260"/>
    </location>
</feature>
<organism evidence="6 7">
    <name type="scientific">Cyprinodon variegatus</name>
    <name type="common">Sheepshead minnow</name>
    <dbReference type="NCBI Taxonomy" id="28743"/>
    <lineage>
        <taxon>Eukaryota</taxon>
        <taxon>Metazoa</taxon>
        <taxon>Chordata</taxon>
        <taxon>Craniata</taxon>
        <taxon>Vertebrata</taxon>
        <taxon>Euteleostomi</taxon>
        <taxon>Actinopterygii</taxon>
        <taxon>Neopterygii</taxon>
        <taxon>Teleostei</taxon>
        <taxon>Neoteleostei</taxon>
        <taxon>Acanthomorphata</taxon>
        <taxon>Ovalentaria</taxon>
        <taxon>Atherinomorphae</taxon>
        <taxon>Cyprinodontiformes</taxon>
        <taxon>Cyprinodontidae</taxon>
        <taxon>Cyprinodon</taxon>
    </lineage>
</organism>
<dbReference type="GeneID" id="107085082"/>
<name>A0A3Q2DEG4_CYPVA</name>
<dbReference type="SUPFAM" id="SSF47095">
    <property type="entry name" value="HMG-box"/>
    <property type="match status" value="3"/>
</dbReference>
<dbReference type="AlphaFoldDB" id="A0A3Q2DEG4"/>
<comment type="subcellular location">
    <subcellularLocation>
        <location evidence="1">Nucleus</location>
    </subcellularLocation>
</comment>
<dbReference type="PROSITE" id="PS50118">
    <property type="entry name" value="HMG_BOX_2"/>
    <property type="match status" value="3"/>
</dbReference>
<feature type="domain" description="HMG box" evidence="5">
    <location>
        <begin position="289"/>
        <end position="356"/>
    </location>
</feature>
<evidence type="ECO:0000256" key="4">
    <source>
        <dbReference type="PROSITE-ProRule" id="PRU00267"/>
    </source>
</evidence>
<feature type="DNA-binding region" description="HMG box" evidence="4">
    <location>
        <begin position="101"/>
        <end position="169"/>
    </location>
</feature>
<accession>A0A3Q2DEG4</accession>
<dbReference type="KEGG" id="cvg:107085082"/>
<dbReference type="OMA" id="FHQDSWS"/>
<dbReference type="InterPro" id="IPR036910">
    <property type="entry name" value="HMG_box_dom_sf"/>
</dbReference>
<dbReference type="Proteomes" id="UP000265020">
    <property type="component" value="Unassembled WGS sequence"/>
</dbReference>
<dbReference type="RefSeq" id="XP_015230715.1">
    <property type="nucleotide sequence ID" value="XM_015375229.1"/>
</dbReference>
<keyword evidence="3 4" id="KW-0539">Nucleus</keyword>
<dbReference type="OrthoDB" id="1919336at2759"/>
<keyword evidence="2 4" id="KW-0238">DNA-binding</keyword>
<dbReference type="GO" id="GO:0003677">
    <property type="term" value="F:DNA binding"/>
    <property type="evidence" value="ECO:0007669"/>
    <property type="project" value="UniProtKB-UniRule"/>
</dbReference>
<dbReference type="PANTHER" id="PTHR46318">
    <property type="entry name" value="UPSTREAM BINDING TRANSCRIPTION FACTOR"/>
    <property type="match status" value="1"/>
</dbReference>
<dbReference type="Pfam" id="PF09011">
    <property type="entry name" value="HMG_box_2"/>
    <property type="match status" value="1"/>
</dbReference>
<evidence type="ECO:0000256" key="2">
    <source>
        <dbReference type="ARBA" id="ARBA00023125"/>
    </source>
</evidence>
<proteinExistence type="predicted"/>
<feature type="DNA-binding region" description="HMG box" evidence="4">
    <location>
        <begin position="289"/>
        <end position="356"/>
    </location>
</feature>
<feature type="domain" description="HMG box" evidence="5">
    <location>
        <begin position="196"/>
        <end position="260"/>
    </location>
</feature>
<dbReference type="STRING" id="28743.ENSCVAP00000017556"/>
<dbReference type="Gene3D" id="1.10.30.10">
    <property type="entry name" value="High mobility group box domain"/>
    <property type="match status" value="3"/>
</dbReference>
<reference evidence="6" key="1">
    <citation type="submission" date="2025-08" db="UniProtKB">
        <authorList>
            <consortium name="Ensembl"/>
        </authorList>
    </citation>
    <scope>IDENTIFICATION</scope>
</reference>
<reference evidence="6" key="2">
    <citation type="submission" date="2025-09" db="UniProtKB">
        <authorList>
            <consortium name="Ensembl"/>
        </authorList>
    </citation>
    <scope>IDENTIFICATION</scope>
</reference>
<evidence type="ECO:0000256" key="3">
    <source>
        <dbReference type="ARBA" id="ARBA00023242"/>
    </source>
</evidence>
<evidence type="ECO:0000313" key="6">
    <source>
        <dbReference type="Ensembl" id="ENSCVAP00000017556.1"/>
    </source>
</evidence>
<sequence>MSENEMDANSEWSTANILKLIGSIRSNIPDSEKTRGYRIALSAVDWDKVAFPPYSPEECQNKWKSVMMKMRKFRSLTELVAEAEEAICDPFNHRKIYPEFPKPPPHPRIVYSGKQFSLIKQKKPELSFSKIAKKAFKMYDKLPDEQKVQNKKEHVLALKKYRREMHNFCKKNNLPPVRTTLWKNKSYLNEEDGLPKKPPINGVSLFFKEYTEEHKSSSKANAFKVMSELWKKLSETEKEKYNTRCKEMNIEYNNKLMEHLERFDAMESERIIKRGIKLQKSLRALPGEPKMPSQSVYVYFVKDQMKILKETISNYSDRMVKVKKLWQKLPIREKERYKGQIQANMEKYSNDLKKWFKTLTPEQQAEYLEQNPRKRKFLDAQKKRVYDREELLQSQPSDSEDEVMRDVSIENEEDIWSYCEEEDGEMFEMLC</sequence>
<dbReference type="GO" id="GO:0005634">
    <property type="term" value="C:nucleus"/>
    <property type="evidence" value="ECO:0007669"/>
    <property type="project" value="UniProtKB-SubCell"/>
</dbReference>
<evidence type="ECO:0000256" key="1">
    <source>
        <dbReference type="ARBA" id="ARBA00004123"/>
    </source>
</evidence>
<keyword evidence="7" id="KW-1185">Reference proteome</keyword>
<dbReference type="InterPro" id="IPR009071">
    <property type="entry name" value="HMG_box_dom"/>
</dbReference>
<dbReference type="PANTHER" id="PTHR46318:SF2">
    <property type="entry name" value="NUCLEOLAR TRANSCRIPTION FACTOR 1"/>
    <property type="match status" value="1"/>
</dbReference>
<feature type="domain" description="HMG box" evidence="5">
    <location>
        <begin position="101"/>
        <end position="169"/>
    </location>
</feature>
<evidence type="ECO:0000313" key="7">
    <source>
        <dbReference type="Proteomes" id="UP000265020"/>
    </source>
</evidence>
<dbReference type="InterPro" id="IPR051762">
    <property type="entry name" value="UBF1"/>
</dbReference>